<feature type="active site" description="Proton acceptor" evidence="3">
    <location>
        <position position="189"/>
    </location>
</feature>
<proteinExistence type="inferred from homology"/>
<evidence type="ECO:0000256" key="3">
    <source>
        <dbReference type="PIRSR" id="PIRSR000390-1"/>
    </source>
</evidence>
<evidence type="ECO:0000313" key="6">
    <source>
        <dbReference type="EMBL" id="PRO74800.1"/>
    </source>
</evidence>
<dbReference type="GO" id="GO:0000271">
    <property type="term" value="P:polysaccharide biosynthetic process"/>
    <property type="evidence" value="ECO:0007669"/>
    <property type="project" value="TreeGrafter"/>
</dbReference>
<evidence type="ECO:0000256" key="5">
    <source>
        <dbReference type="RuleBase" id="RU004508"/>
    </source>
</evidence>
<dbReference type="GO" id="GO:0030170">
    <property type="term" value="F:pyridoxal phosphate binding"/>
    <property type="evidence" value="ECO:0007669"/>
    <property type="project" value="TreeGrafter"/>
</dbReference>
<dbReference type="SUPFAM" id="SSF53383">
    <property type="entry name" value="PLP-dependent transferases"/>
    <property type="match status" value="1"/>
</dbReference>
<keyword evidence="1 4" id="KW-0663">Pyridoxal phosphate</keyword>
<evidence type="ECO:0000256" key="4">
    <source>
        <dbReference type="PIRSR" id="PIRSR000390-2"/>
    </source>
</evidence>
<comment type="caution">
    <text evidence="6">The sequence shown here is derived from an EMBL/GenBank/DDBJ whole genome shotgun (WGS) entry which is preliminary data.</text>
</comment>
<dbReference type="InterPro" id="IPR015422">
    <property type="entry name" value="PyrdxlP-dep_Trfase_small"/>
</dbReference>
<dbReference type="InterPro" id="IPR015424">
    <property type="entry name" value="PyrdxlP-dep_Trfase"/>
</dbReference>
<dbReference type="RefSeq" id="WP_105933508.1">
    <property type="nucleotide sequence ID" value="NZ_PVNP01000033.1"/>
</dbReference>
<organism evidence="6 7">
    <name type="scientific">Alteromonas alba</name>
    <dbReference type="NCBI Taxonomy" id="2079529"/>
    <lineage>
        <taxon>Bacteria</taxon>
        <taxon>Pseudomonadati</taxon>
        <taxon>Pseudomonadota</taxon>
        <taxon>Gammaproteobacteria</taxon>
        <taxon>Alteromonadales</taxon>
        <taxon>Alteromonadaceae</taxon>
        <taxon>Alteromonas/Salinimonas group</taxon>
        <taxon>Alteromonas</taxon>
    </lineage>
</organism>
<comment type="similarity">
    <text evidence="2 5">Belongs to the DegT/DnrJ/EryC1 family.</text>
</comment>
<protein>
    <submittedName>
        <fullName evidence="6">UDP-4-amino-4, 6-dideoxy-N-acetyl-beta-L-altrosamine transaminase</fullName>
    </submittedName>
</protein>
<dbReference type="OrthoDB" id="9804264at2"/>
<evidence type="ECO:0000256" key="2">
    <source>
        <dbReference type="ARBA" id="ARBA00037999"/>
    </source>
</evidence>
<dbReference type="GO" id="GO:0008483">
    <property type="term" value="F:transaminase activity"/>
    <property type="evidence" value="ECO:0007669"/>
    <property type="project" value="TreeGrafter"/>
</dbReference>
<keyword evidence="7" id="KW-1185">Reference proteome</keyword>
<dbReference type="InterPro" id="IPR000653">
    <property type="entry name" value="DegT/StrS_aminotransferase"/>
</dbReference>
<feature type="modified residue" description="N6-(pyridoxal phosphate)lysine" evidence="4">
    <location>
        <position position="189"/>
    </location>
</feature>
<accession>A0A2S9VEB5</accession>
<dbReference type="Proteomes" id="UP000238949">
    <property type="component" value="Unassembled WGS sequence"/>
</dbReference>
<sequence length="381" mass="41910">MIPYGKHRIFADDVRAVTDVLEHGFLTQGQQVPLFESALCQYTGAAFGVACNSGTSGLHIACLAAGVKPGDVVWTVPISFVASANCALYCGAEIDFVDIDPVTRNMSVDALVDKLHLALAENKIPKAIVVVHFAGSSCDMAAIAEITEPYGITLIEDAAHALGANDSLQHKVGACKYSAMTVLSFHPVKSITSAEGGAVLTNDEELAVLLRRYASHGITRDPAMLGESHNDEPWFYAQHELGFNYRLSDVHAALGRSQLKHLDEFVTQRLALAERYDEALEELPVIKPVLDTNSAWHLYMIELTTHDRKVVFNELRARGIGVNVHYIPIHLQPYYQQLGFKLGQFPHAETYYERALTLPLFPALTADNQKEVITQLREVLS</sequence>
<reference evidence="7" key="1">
    <citation type="journal article" date="2020" name="Int. J. Syst. Evol. Microbiol.">
        <title>Alteromonas alba sp. nov., a marine bacterium isolated from the seawater of the West Pacific Ocean.</title>
        <authorList>
            <person name="Sun C."/>
            <person name="Wu Y.-H."/>
            <person name="Xamxidin M."/>
            <person name="Cheng H."/>
            <person name="Xu X.-W."/>
        </authorList>
    </citation>
    <scope>NUCLEOTIDE SEQUENCE [LARGE SCALE GENOMIC DNA]</scope>
    <source>
        <strain evidence="7">190</strain>
    </source>
</reference>
<evidence type="ECO:0000313" key="7">
    <source>
        <dbReference type="Proteomes" id="UP000238949"/>
    </source>
</evidence>
<dbReference type="EMBL" id="PVNP01000033">
    <property type="protein sequence ID" value="PRO74800.1"/>
    <property type="molecule type" value="Genomic_DNA"/>
</dbReference>
<gene>
    <name evidence="6" type="primary">pseC</name>
    <name evidence="6" type="ORF">C6Y40_04300</name>
</gene>
<dbReference type="Gene3D" id="3.40.640.10">
    <property type="entry name" value="Type I PLP-dependent aspartate aminotransferase-like (Major domain)"/>
    <property type="match status" value="1"/>
</dbReference>
<dbReference type="Gene3D" id="3.90.1150.10">
    <property type="entry name" value="Aspartate Aminotransferase, domain 1"/>
    <property type="match status" value="1"/>
</dbReference>
<dbReference type="PANTHER" id="PTHR30244">
    <property type="entry name" value="TRANSAMINASE"/>
    <property type="match status" value="1"/>
</dbReference>
<dbReference type="InterPro" id="IPR020026">
    <property type="entry name" value="PseC"/>
</dbReference>
<name>A0A2S9VEB5_9ALTE</name>
<evidence type="ECO:0000256" key="1">
    <source>
        <dbReference type="ARBA" id="ARBA00022898"/>
    </source>
</evidence>
<dbReference type="NCBIfam" id="TIGR03588">
    <property type="entry name" value="PseC"/>
    <property type="match status" value="1"/>
</dbReference>
<dbReference type="CDD" id="cd00616">
    <property type="entry name" value="AHBA_syn"/>
    <property type="match status" value="1"/>
</dbReference>
<dbReference type="Pfam" id="PF01041">
    <property type="entry name" value="DegT_DnrJ_EryC1"/>
    <property type="match status" value="1"/>
</dbReference>
<dbReference type="PANTHER" id="PTHR30244:SF34">
    <property type="entry name" value="DTDP-4-AMINO-4,6-DIDEOXYGALACTOSE TRANSAMINASE"/>
    <property type="match status" value="1"/>
</dbReference>
<dbReference type="InterPro" id="IPR015421">
    <property type="entry name" value="PyrdxlP-dep_Trfase_major"/>
</dbReference>
<dbReference type="AlphaFoldDB" id="A0A2S9VEB5"/>
<dbReference type="PIRSF" id="PIRSF000390">
    <property type="entry name" value="PLP_StrS"/>
    <property type="match status" value="1"/>
</dbReference>